<sequence length="443" mass="49394">MELFDEEQKRLSQKNAPLAWRMAPRTLDEFVGQEQLLGEGKLLRRQIEGDRLSTAIFYGPPGTGKTALARIIANTSRASFQRLNAVTSGVADLRQLIDGARQRMLSSGRKTIVFVDEIHRFNRAQQDALLPDVEEGTITFIGATTQNPFFAVTAPLVSRSQIFKFEPLRPEHLSALLDRALTDKERGLGNMNIELTDEARAHWLTAAEGDGRRVLTALEIAAVTTSPDAEGVIHITLETAEESIQRKAIVYDGTGDEHYDTISAFIKSMRGSDPDAAIYWFAKMLEAGEDIRFIARRIVICAAEDVGNADPQALVVATAAMQASEFVGLPEAQIPLAQATIYVACAPKSNASYMAVEEARKHVREQPLFPVPKHLRDANYPGAKRFGHGKNYKYAHDYPGHYVKQVYGPPDKQFYRPSDQGEEVEIKKRLGELRKREQEENET</sequence>
<organism evidence="8 9">
    <name type="scientific">Abyssobacteria bacterium (strain SURF_5)</name>
    <dbReference type="NCBI Taxonomy" id="2093360"/>
    <lineage>
        <taxon>Bacteria</taxon>
        <taxon>Pseudomonadati</taxon>
        <taxon>Candidatus Hydrogenedentota</taxon>
        <taxon>Candidatus Abyssobacteria</taxon>
    </lineage>
</organism>
<comment type="similarity">
    <text evidence="2">Belongs to the AAA ATPase family. RarA/MGS1/WRNIP1 subfamily.</text>
</comment>
<dbReference type="GO" id="GO:0016887">
    <property type="term" value="F:ATP hydrolysis activity"/>
    <property type="evidence" value="ECO:0007669"/>
    <property type="project" value="InterPro"/>
</dbReference>
<dbReference type="InterPro" id="IPR032423">
    <property type="entry name" value="AAA_assoc_2"/>
</dbReference>
<evidence type="ECO:0000259" key="7">
    <source>
        <dbReference type="SMART" id="SM00382"/>
    </source>
</evidence>
<dbReference type="InterPro" id="IPR003593">
    <property type="entry name" value="AAA+_ATPase"/>
</dbReference>
<evidence type="ECO:0000256" key="6">
    <source>
        <dbReference type="ARBA" id="ARBA00022840"/>
    </source>
</evidence>
<evidence type="ECO:0000313" key="9">
    <source>
        <dbReference type="Proteomes" id="UP000265882"/>
    </source>
</evidence>
<dbReference type="Pfam" id="PF12002">
    <property type="entry name" value="MgsA_C"/>
    <property type="match status" value="1"/>
</dbReference>
<dbReference type="FunFam" id="3.40.50.300:FF:000137">
    <property type="entry name" value="Replication-associated recombination protein A"/>
    <property type="match status" value="1"/>
</dbReference>
<evidence type="ECO:0000313" key="8">
    <source>
        <dbReference type="EMBL" id="RJP19172.1"/>
    </source>
</evidence>
<protein>
    <recommendedName>
        <fullName evidence="3">Replication-associated recombination protein A</fullName>
    </recommendedName>
</protein>
<dbReference type="GO" id="GO:0006261">
    <property type="term" value="P:DNA-templated DNA replication"/>
    <property type="evidence" value="ECO:0007669"/>
    <property type="project" value="TreeGrafter"/>
</dbReference>
<comment type="function">
    <text evidence="1">DNA-dependent ATPase that plays important roles in cellular responses to stalled DNA replication processes.</text>
</comment>
<dbReference type="GO" id="GO:0003677">
    <property type="term" value="F:DNA binding"/>
    <property type="evidence" value="ECO:0007669"/>
    <property type="project" value="InterPro"/>
</dbReference>
<dbReference type="Gene3D" id="3.40.50.300">
    <property type="entry name" value="P-loop containing nucleotide triphosphate hydrolases"/>
    <property type="match status" value="1"/>
</dbReference>
<dbReference type="CDD" id="cd18139">
    <property type="entry name" value="HLD_clamp_RarA"/>
    <property type="match status" value="1"/>
</dbReference>
<dbReference type="SUPFAM" id="SSF52540">
    <property type="entry name" value="P-loop containing nucleoside triphosphate hydrolases"/>
    <property type="match status" value="1"/>
</dbReference>
<feature type="domain" description="AAA+ ATPase" evidence="7">
    <location>
        <begin position="51"/>
        <end position="167"/>
    </location>
</feature>
<comment type="caution">
    <text evidence="8">The sequence shown here is derived from an EMBL/GenBank/DDBJ whole genome shotgun (WGS) entry which is preliminary data.</text>
</comment>
<name>A0A3A4NJ49_ABYX5</name>
<dbReference type="Pfam" id="PF16193">
    <property type="entry name" value="AAA_assoc_2"/>
    <property type="match status" value="1"/>
</dbReference>
<dbReference type="SUPFAM" id="SSF48019">
    <property type="entry name" value="post-AAA+ oligomerization domain-like"/>
    <property type="match status" value="1"/>
</dbReference>
<dbReference type="Gene3D" id="1.10.3710.10">
    <property type="entry name" value="DNA polymerase III clamp loader subunits, C-terminal domain"/>
    <property type="match status" value="1"/>
</dbReference>
<proteinExistence type="inferred from homology"/>
<dbReference type="GO" id="GO:0000731">
    <property type="term" value="P:DNA synthesis involved in DNA repair"/>
    <property type="evidence" value="ECO:0007669"/>
    <property type="project" value="TreeGrafter"/>
</dbReference>
<keyword evidence="6" id="KW-0067">ATP-binding</keyword>
<keyword evidence="5" id="KW-0547">Nucleotide-binding</keyword>
<accession>A0A3A4NJ49</accession>
<dbReference type="Gene3D" id="1.20.272.10">
    <property type="match status" value="1"/>
</dbReference>
<dbReference type="EMBL" id="QZKU01000092">
    <property type="protein sequence ID" value="RJP19172.1"/>
    <property type="molecule type" value="Genomic_DNA"/>
</dbReference>
<dbReference type="AlphaFoldDB" id="A0A3A4NJ49"/>
<dbReference type="SMART" id="SM00382">
    <property type="entry name" value="AAA"/>
    <property type="match status" value="1"/>
</dbReference>
<evidence type="ECO:0000256" key="1">
    <source>
        <dbReference type="ARBA" id="ARBA00002393"/>
    </source>
</evidence>
<dbReference type="InterPro" id="IPR021886">
    <property type="entry name" value="MgsA_C"/>
</dbReference>
<evidence type="ECO:0000256" key="2">
    <source>
        <dbReference type="ARBA" id="ARBA00008959"/>
    </source>
</evidence>
<dbReference type="InterPro" id="IPR008921">
    <property type="entry name" value="DNA_pol3_clamp-load_cplx_C"/>
</dbReference>
<dbReference type="GO" id="GO:0005524">
    <property type="term" value="F:ATP binding"/>
    <property type="evidence" value="ECO:0007669"/>
    <property type="project" value="UniProtKB-KW"/>
</dbReference>
<dbReference type="PANTHER" id="PTHR13779">
    <property type="entry name" value="WERNER HELICASE-INTERACTING PROTEIN 1 FAMILY MEMBER"/>
    <property type="match status" value="1"/>
</dbReference>
<dbReference type="GO" id="GO:0017116">
    <property type="term" value="F:single-stranded DNA helicase activity"/>
    <property type="evidence" value="ECO:0007669"/>
    <property type="project" value="TreeGrafter"/>
</dbReference>
<dbReference type="InterPro" id="IPR003959">
    <property type="entry name" value="ATPase_AAA_core"/>
</dbReference>
<dbReference type="Gene3D" id="1.10.8.60">
    <property type="match status" value="1"/>
</dbReference>
<dbReference type="Proteomes" id="UP000265882">
    <property type="component" value="Unassembled WGS sequence"/>
</dbReference>
<dbReference type="GO" id="GO:0008047">
    <property type="term" value="F:enzyme activator activity"/>
    <property type="evidence" value="ECO:0007669"/>
    <property type="project" value="TreeGrafter"/>
</dbReference>
<dbReference type="InterPro" id="IPR051314">
    <property type="entry name" value="AAA_ATPase_RarA/MGS1/WRNIP1"/>
</dbReference>
<dbReference type="PANTHER" id="PTHR13779:SF7">
    <property type="entry name" value="ATPASE WRNIP1"/>
    <property type="match status" value="1"/>
</dbReference>
<reference evidence="8 9" key="1">
    <citation type="journal article" date="2017" name="ISME J.">
        <title>Energy and carbon metabolisms in a deep terrestrial subsurface fluid microbial community.</title>
        <authorList>
            <person name="Momper L."/>
            <person name="Jungbluth S.P."/>
            <person name="Lee M.D."/>
            <person name="Amend J.P."/>
        </authorList>
    </citation>
    <scope>NUCLEOTIDE SEQUENCE [LARGE SCALE GENOMIC DNA]</scope>
    <source>
        <strain evidence="8">SURF_5</strain>
    </source>
</reference>
<dbReference type="FunFam" id="1.20.272.10:FF:000001">
    <property type="entry name" value="Putative AAA family ATPase"/>
    <property type="match status" value="1"/>
</dbReference>
<evidence type="ECO:0000256" key="4">
    <source>
        <dbReference type="ARBA" id="ARBA00022705"/>
    </source>
</evidence>
<keyword evidence="4" id="KW-0235">DNA replication</keyword>
<evidence type="ECO:0000256" key="5">
    <source>
        <dbReference type="ARBA" id="ARBA00022741"/>
    </source>
</evidence>
<gene>
    <name evidence="8" type="ORF">C4520_13365</name>
</gene>
<dbReference type="CDD" id="cd00009">
    <property type="entry name" value="AAA"/>
    <property type="match status" value="1"/>
</dbReference>
<dbReference type="Pfam" id="PF00004">
    <property type="entry name" value="AAA"/>
    <property type="match status" value="1"/>
</dbReference>
<dbReference type="InterPro" id="IPR027417">
    <property type="entry name" value="P-loop_NTPase"/>
</dbReference>
<evidence type="ECO:0000256" key="3">
    <source>
        <dbReference type="ARBA" id="ARBA00020776"/>
    </source>
</evidence>